<reference evidence="9" key="1">
    <citation type="submission" date="2008-06" db="EMBL/GenBank/DDBJ databases">
        <title>Complete sequence of Chlorobium phaeobacteroides BS1.</title>
        <authorList>
            <consortium name="US DOE Joint Genome Institute"/>
            <person name="Lucas S."/>
            <person name="Copeland A."/>
            <person name="Lapidus A."/>
            <person name="Glavina del Rio T."/>
            <person name="Dalin E."/>
            <person name="Tice H."/>
            <person name="Bruce D."/>
            <person name="Goodwin L."/>
            <person name="Pitluck S."/>
            <person name="Schmutz J."/>
            <person name="Larimer F."/>
            <person name="Land M."/>
            <person name="Hauser L."/>
            <person name="Kyrpides N."/>
            <person name="Ovchinnikova G."/>
            <person name="Li T."/>
            <person name="Liu Z."/>
            <person name="Zhao F."/>
            <person name="Overmann J."/>
            <person name="Bryant D.A."/>
            <person name="Richardson P."/>
        </authorList>
    </citation>
    <scope>NUCLEOTIDE SEQUENCE [LARGE SCALE GENOMIC DNA]</scope>
    <source>
        <strain evidence="9">BS1</strain>
    </source>
</reference>
<dbReference type="InterPro" id="IPR020094">
    <property type="entry name" value="TruA/RsuA/RluB/E/F_N"/>
</dbReference>
<dbReference type="STRING" id="331678.Cphamn1_1123"/>
<organism evidence="9">
    <name type="scientific">Chlorobium phaeobacteroides (strain BS1)</name>
    <dbReference type="NCBI Taxonomy" id="331678"/>
    <lineage>
        <taxon>Bacteria</taxon>
        <taxon>Pseudomonadati</taxon>
        <taxon>Chlorobiota</taxon>
        <taxon>Chlorobiia</taxon>
        <taxon>Chlorobiales</taxon>
        <taxon>Chlorobiaceae</taxon>
        <taxon>Chlorobium/Pelodictyon group</taxon>
        <taxon>Chlorobium</taxon>
    </lineage>
</organism>
<comment type="catalytic activity">
    <reaction evidence="4 7">
        <text>uridine(38/39/40) in tRNA = pseudouridine(38/39/40) in tRNA</text>
        <dbReference type="Rhea" id="RHEA:22376"/>
        <dbReference type="Rhea" id="RHEA-COMP:10085"/>
        <dbReference type="Rhea" id="RHEA-COMP:10087"/>
        <dbReference type="ChEBI" id="CHEBI:65314"/>
        <dbReference type="ChEBI" id="CHEBI:65315"/>
        <dbReference type="EC" id="5.4.99.12"/>
    </reaction>
</comment>
<dbReference type="AlphaFoldDB" id="B3EQM8"/>
<dbReference type="NCBIfam" id="TIGR00071">
    <property type="entry name" value="hisT_truA"/>
    <property type="match status" value="1"/>
</dbReference>
<dbReference type="InterPro" id="IPR020095">
    <property type="entry name" value="PsdUridine_synth_TruA_C"/>
</dbReference>
<proteinExistence type="inferred from homology"/>
<dbReference type="SUPFAM" id="SSF55120">
    <property type="entry name" value="Pseudouridine synthase"/>
    <property type="match status" value="1"/>
</dbReference>
<comment type="caution">
    <text evidence="4">Lacks conserved residue(s) required for the propagation of feature annotation.</text>
</comment>
<dbReference type="EC" id="5.4.99.12" evidence="4"/>
<dbReference type="InterPro" id="IPR001406">
    <property type="entry name" value="PsdUridine_synth_TruA"/>
</dbReference>
<evidence type="ECO:0000256" key="1">
    <source>
        <dbReference type="ARBA" id="ARBA00009375"/>
    </source>
</evidence>
<evidence type="ECO:0000259" key="8">
    <source>
        <dbReference type="Pfam" id="PF01416"/>
    </source>
</evidence>
<comment type="function">
    <text evidence="4">Formation of pseudouridine at positions 38, 39 and 40 in the anticodon stem and loop of transfer RNAs.</text>
</comment>
<dbReference type="eggNOG" id="COG0101">
    <property type="taxonomic scope" value="Bacteria"/>
</dbReference>
<dbReference type="Pfam" id="PF01416">
    <property type="entry name" value="PseudoU_synth_1"/>
    <property type="match status" value="2"/>
</dbReference>
<dbReference type="PANTHER" id="PTHR11142">
    <property type="entry name" value="PSEUDOURIDYLATE SYNTHASE"/>
    <property type="match status" value="1"/>
</dbReference>
<sequence length="233" mass="26064">MTIEYDGTDFSGWQKQPEGVVTVQGVLETTLSRIVQEEVVMTAAGRTDRGVHARGQVANFRTASCLSTGRLLHSLNALLPSTVCIRDMQEVPDSFHARYSALFREYRYFFLEKPSALGKRYAGVYGGRLDVDRLNRCAGELVGRHDFSAYAKEDAQNGSTFCTVFGASWGRQDEKVVFRIAANRFLRTMVRFLVSAQLEAGPGELTERLRRGNVLKNIVPADPAGLFLWKVLY</sequence>
<dbReference type="CDD" id="cd02570">
    <property type="entry name" value="PseudoU_synth_EcTruA"/>
    <property type="match status" value="1"/>
</dbReference>
<dbReference type="HAMAP" id="MF_00171">
    <property type="entry name" value="TruA"/>
    <property type="match status" value="1"/>
</dbReference>
<evidence type="ECO:0000256" key="6">
    <source>
        <dbReference type="PIRSR" id="PIRSR001430-2"/>
    </source>
</evidence>
<dbReference type="KEGG" id="cpb:Cphamn1_1123"/>
<dbReference type="FunFam" id="3.30.70.580:FF:000001">
    <property type="entry name" value="tRNA pseudouridine synthase A"/>
    <property type="match status" value="1"/>
</dbReference>
<dbReference type="PIRSF" id="PIRSF001430">
    <property type="entry name" value="tRNA_psdUrid_synth"/>
    <property type="match status" value="1"/>
</dbReference>
<feature type="active site" description="Nucleophile" evidence="4 5">
    <location>
        <position position="48"/>
    </location>
</feature>
<feature type="binding site" evidence="4 6">
    <location>
        <position position="106"/>
    </location>
    <ligand>
        <name>substrate</name>
    </ligand>
</feature>
<dbReference type="InterPro" id="IPR020103">
    <property type="entry name" value="PsdUridine_synth_cat_dom_sf"/>
</dbReference>
<evidence type="ECO:0000256" key="5">
    <source>
        <dbReference type="PIRSR" id="PIRSR001430-1"/>
    </source>
</evidence>
<feature type="domain" description="Pseudouridine synthase I TruA alpha/beta" evidence="8">
    <location>
        <begin position="139"/>
        <end position="233"/>
    </location>
</feature>
<dbReference type="HOGENOM" id="CLU_014673_0_1_10"/>
<dbReference type="EMBL" id="CP001101">
    <property type="protein sequence ID" value="ACE04061.1"/>
    <property type="molecule type" value="Genomic_DNA"/>
</dbReference>
<comment type="subunit">
    <text evidence="4">Homodimer.</text>
</comment>
<dbReference type="Gene3D" id="3.30.70.580">
    <property type="entry name" value="Pseudouridine synthase I, catalytic domain, N-terminal subdomain"/>
    <property type="match status" value="1"/>
</dbReference>
<feature type="domain" description="Pseudouridine synthase I TruA alpha/beta" evidence="8">
    <location>
        <begin position="3"/>
        <end position="100"/>
    </location>
</feature>
<evidence type="ECO:0000256" key="7">
    <source>
        <dbReference type="RuleBase" id="RU003792"/>
    </source>
</evidence>
<dbReference type="InterPro" id="IPR020097">
    <property type="entry name" value="PsdUridine_synth_TruA_a/b_dom"/>
</dbReference>
<dbReference type="GO" id="GO:0031119">
    <property type="term" value="P:tRNA pseudouridine synthesis"/>
    <property type="evidence" value="ECO:0007669"/>
    <property type="project" value="UniProtKB-UniRule"/>
</dbReference>
<evidence type="ECO:0000313" key="9">
    <source>
        <dbReference type="EMBL" id="ACE04061.1"/>
    </source>
</evidence>
<keyword evidence="3 4" id="KW-0413">Isomerase</keyword>
<accession>B3EQM8</accession>
<dbReference type="GO" id="GO:0003723">
    <property type="term" value="F:RNA binding"/>
    <property type="evidence" value="ECO:0007669"/>
    <property type="project" value="InterPro"/>
</dbReference>
<protein>
    <recommendedName>
        <fullName evidence="4">tRNA pseudouridine synthase A</fullName>
        <ecNumber evidence="4">5.4.99.12</ecNumber>
    </recommendedName>
    <alternativeName>
        <fullName evidence="4">tRNA pseudouridine(38-40) synthase</fullName>
    </alternativeName>
    <alternativeName>
        <fullName evidence="4">tRNA pseudouridylate synthase I</fullName>
    </alternativeName>
    <alternativeName>
        <fullName evidence="4">tRNA-uridine isomerase I</fullName>
    </alternativeName>
</protein>
<name>B3EQM8_CHLPB</name>
<dbReference type="PANTHER" id="PTHR11142:SF0">
    <property type="entry name" value="TRNA PSEUDOURIDINE SYNTHASE-LIKE 1"/>
    <property type="match status" value="1"/>
</dbReference>
<keyword evidence="2 4" id="KW-0819">tRNA processing</keyword>
<dbReference type="Gene3D" id="3.30.70.660">
    <property type="entry name" value="Pseudouridine synthase I, catalytic domain, C-terminal subdomain"/>
    <property type="match status" value="1"/>
</dbReference>
<evidence type="ECO:0000256" key="4">
    <source>
        <dbReference type="HAMAP-Rule" id="MF_00171"/>
    </source>
</evidence>
<comment type="similarity">
    <text evidence="1 4 7">Belongs to the tRNA pseudouridine synthase TruA family.</text>
</comment>
<evidence type="ECO:0000256" key="3">
    <source>
        <dbReference type="ARBA" id="ARBA00023235"/>
    </source>
</evidence>
<gene>
    <name evidence="4" type="primary">truA</name>
    <name evidence="9" type="ordered locus">Cphamn1_1123</name>
</gene>
<evidence type="ECO:0000256" key="2">
    <source>
        <dbReference type="ARBA" id="ARBA00022694"/>
    </source>
</evidence>
<dbReference type="GO" id="GO:0160147">
    <property type="term" value="F:tRNA pseudouridine(38-40) synthase activity"/>
    <property type="evidence" value="ECO:0007669"/>
    <property type="project" value="UniProtKB-EC"/>
</dbReference>